<dbReference type="EMBL" id="NCVQ01000006">
    <property type="protein sequence ID" value="PWZ23371.1"/>
    <property type="molecule type" value="Genomic_DNA"/>
</dbReference>
<evidence type="ECO:0000256" key="3">
    <source>
        <dbReference type="ARBA" id="ARBA00023242"/>
    </source>
</evidence>
<evidence type="ECO:0000256" key="2">
    <source>
        <dbReference type="ARBA" id="ARBA00023163"/>
    </source>
</evidence>
<feature type="compositionally biased region" description="Basic and acidic residues" evidence="4">
    <location>
        <begin position="326"/>
        <end position="344"/>
    </location>
</feature>
<evidence type="ECO:0000256" key="4">
    <source>
        <dbReference type="SAM" id="MobiDB-lite"/>
    </source>
</evidence>
<proteinExistence type="predicted"/>
<dbReference type="GO" id="GO:0003700">
    <property type="term" value="F:DNA-binding transcription factor activity"/>
    <property type="evidence" value="ECO:0007669"/>
    <property type="project" value="InterPro"/>
</dbReference>
<dbReference type="SUPFAM" id="SSF46689">
    <property type="entry name" value="Homeodomain-like"/>
    <property type="match status" value="1"/>
</dbReference>
<feature type="region of interest" description="Disordered" evidence="4">
    <location>
        <begin position="198"/>
        <end position="221"/>
    </location>
</feature>
<dbReference type="InterPro" id="IPR009057">
    <property type="entry name" value="Homeodomain-like_sf"/>
</dbReference>
<sequence length="399" mass="43243">MGGAGGGGRNGAATRRYNRSKVPRLRWTSELHRNFVRAVDCLGGQDSTFCSCLLTSHAKHACIHTYMSLVWCPLYISLSSSAKMALGSFMCSLRGRCRLHAEATPKLILQLMDVGGLTIAHVKSHLQMYRSSGQDIRRREVQPRRLGHLVEHYSFAIDEEGGPKEFVCCPHMKRMIKIPNLWHTHRLLPARVNRAEAGPEAAATATATHESVQGNSDMGAPGTRRCGDDYTRAIPIPMGSSSSRSRRITEGLAWQWQSSGAASAARAATAASTLRELGFWVRGTEPFKVRQTGRPLANRLSPVARQPSSKEIKCGDDGRFLFGTATRDEAARRHSPSRRPDSIDPKAVAAVPWSSEGGGCALPPPLSSTGLSARSGPSGSCVFARQRVNLDLSLSICGS</sequence>
<feature type="compositionally biased region" description="Low complexity" evidence="4">
    <location>
        <begin position="198"/>
        <end position="210"/>
    </location>
</feature>
<dbReference type="Gene3D" id="1.10.10.60">
    <property type="entry name" value="Homeodomain-like"/>
    <property type="match status" value="1"/>
</dbReference>
<dbReference type="ExpressionAtlas" id="A0A3L6ETJ1">
    <property type="expression patterns" value="baseline"/>
</dbReference>
<dbReference type="InterPro" id="IPR006447">
    <property type="entry name" value="Myb_dom_plants"/>
</dbReference>
<dbReference type="NCBIfam" id="TIGR01557">
    <property type="entry name" value="myb_SHAQKYF"/>
    <property type="match status" value="1"/>
</dbReference>
<keyword evidence="3" id="KW-0539">Nucleus</keyword>
<organism evidence="5">
    <name type="scientific">Zea mays</name>
    <name type="common">Maize</name>
    <dbReference type="NCBI Taxonomy" id="4577"/>
    <lineage>
        <taxon>Eukaryota</taxon>
        <taxon>Viridiplantae</taxon>
        <taxon>Streptophyta</taxon>
        <taxon>Embryophyta</taxon>
        <taxon>Tracheophyta</taxon>
        <taxon>Spermatophyta</taxon>
        <taxon>Magnoliopsida</taxon>
        <taxon>Liliopsida</taxon>
        <taxon>Poales</taxon>
        <taxon>Poaceae</taxon>
        <taxon>PACMAD clade</taxon>
        <taxon>Panicoideae</taxon>
        <taxon>Andropogonodae</taxon>
        <taxon>Andropogoneae</taxon>
        <taxon>Tripsacinae</taxon>
        <taxon>Zea</taxon>
    </lineage>
</organism>
<keyword evidence="2" id="KW-0804">Transcription</keyword>
<dbReference type="InterPro" id="IPR046955">
    <property type="entry name" value="PHR1-like"/>
</dbReference>
<dbReference type="Proteomes" id="UP000251960">
    <property type="component" value="Chromosome 5"/>
</dbReference>
<name>A0A3L6ETJ1_MAIZE</name>
<keyword evidence="1" id="KW-0805">Transcription regulation</keyword>
<comment type="caution">
    <text evidence="5">The sequence shown here is derived from an EMBL/GenBank/DDBJ whole genome shotgun (WGS) entry which is preliminary data.</text>
</comment>
<gene>
    <name evidence="5" type="primary">At1g14600_6</name>
    <name evidence="5" type="ORF">Zm00014a_030832</name>
</gene>
<protein>
    <submittedName>
        <fullName evidence="5">Putative Myb family transcription factor</fullName>
    </submittedName>
</protein>
<accession>A0A3L6ETJ1</accession>
<evidence type="ECO:0000313" key="5">
    <source>
        <dbReference type="EMBL" id="PWZ23371.1"/>
    </source>
</evidence>
<dbReference type="AlphaFoldDB" id="A0A3L6ETJ1"/>
<evidence type="ECO:0000256" key="1">
    <source>
        <dbReference type="ARBA" id="ARBA00023015"/>
    </source>
</evidence>
<dbReference type="PANTHER" id="PTHR31314">
    <property type="entry name" value="MYB FAMILY TRANSCRIPTION FACTOR PHL7-LIKE"/>
    <property type="match status" value="1"/>
</dbReference>
<dbReference type="PANTHER" id="PTHR31314:SF64">
    <property type="entry name" value="OS02G0672300 PROTEIN"/>
    <property type="match status" value="1"/>
</dbReference>
<feature type="region of interest" description="Disordered" evidence="4">
    <location>
        <begin position="326"/>
        <end position="346"/>
    </location>
</feature>
<reference evidence="5" key="1">
    <citation type="journal article" date="2018" name="Nat. Genet.">
        <title>Extensive intraspecific gene order and gene structural variations between Mo17 and other maize genomes.</title>
        <authorList>
            <person name="Sun S."/>
            <person name="Zhou Y."/>
            <person name="Chen J."/>
            <person name="Shi J."/>
            <person name="Zhao H."/>
            <person name="Zhao H."/>
            <person name="Song W."/>
            <person name="Zhang M."/>
            <person name="Cui Y."/>
            <person name="Dong X."/>
            <person name="Liu H."/>
            <person name="Ma X."/>
            <person name="Jiao Y."/>
            <person name="Wang B."/>
            <person name="Wei X."/>
            <person name="Stein J.C."/>
            <person name="Glaubitz J.C."/>
            <person name="Lu F."/>
            <person name="Yu G."/>
            <person name="Liang C."/>
            <person name="Fengler K."/>
            <person name="Li B."/>
            <person name="Rafalski A."/>
            <person name="Schnable P.S."/>
            <person name="Ware D.H."/>
            <person name="Buckler E.S."/>
            <person name="Lai J."/>
        </authorList>
    </citation>
    <scope>NUCLEOTIDE SEQUENCE [LARGE SCALE GENOMIC DNA]</scope>
    <source>
        <tissue evidence="5">Seedling</tissue>
    </source>
</reference>
<dbReference type="GO" id="GO:0003677">
    <property type="term" value="F:DNA binding"/>
    <property type="evidence" value="ECO:0007669"/>
    <property type="project" value="InterPro"/>
</dbReference>